<dbReference type="Gene3D" id="3.90.230.10">
    <property type="entry name" value="Creatinase/methionine aminopeptidase superfamily"/>
    <property type="match status" value="1"/>
</dbReference>
<comment type="subunit">
    <text evidence="6">Monomer.</text>
</comment>
<dbReference type="RefSeq" id="WP_065821136.1">
    <property type="nucleotide sequence ID" value="NZ_CP014673.1"/>
</dbReference>
<dbReference type="GO" id="GO:0006508">
    <property type="term" value="P:proteolysis"/>
    <property type="evidence" value="ECO:0007669"/>
    <property type="project" value="UniProtKB-KW"/>
</dbReference>
<evidence type="ECO:0000256" key="3">
    <source>
        <dbReference type="ARBA" id="ARBA00022670"/>
    </source>
</evidence>
<dbReference type="GO" id="GO:0004239">
    <property type="term" value="F:initiator methionyl aminopeptidase activity"/>
    <property type="evidence" value="ECO:0007669"/>
    <property type="project" value="UniProtKB-UniRule"/>
</dbReference>
<comment type="function">
    <text evidence="1 6">Removes the N-terminal methionine from nascent proteins. The N-terminal methionine is often cleaved when the second residue in the primary sequence is small and uncharged (Met-Ala-, Cys, Gly, Pro, Ser, Thr, or Val). Requires deformylation of the N(alpha)-formylated initiator methionine before it can be hydrolyzed.</text>
</comment>
<feature type="binding site" evidence="6">
    <location>
        <position position="181"/>
    </location>
    <ligand>
        <name>substrate</name>
    </ligand>
</feature>
<protein>
    <recommendedName>
        <fullName evidence="6 7">Methionine aminopeptidase</fullName>
        <shortName evidence="6">MAP</shortName>
        <shortName evidence="6">MetAP</shortName>
        <ecNumber evidence="6 7">3.4.11.18</ecNumber>
    </recommendedName>
    <alternativeName>
        <fullName evidence="6">Peptidase M</fullName>
    </alternativeName>
</protein>
<feature type="binding site" evidence="6">
    <location>
        <position position="100"/>
    </location>
    <ligand>
        <name>a divalent metal cation</name>
        <dbReference type="ChEBI" id="CHEBI:60240"/>
        <label>1</label>
    </ligand>
</feature>
<feature type="binding site" evidence="6">
    <location>
        <position position="207"/>
    </location>
    <ligand>
        <name>a divalent metal cation</name>
        <dbReference type="ChEBI" id="CHEBI:60240"/>
        <label>2</label>
        <note>catalytic</note>
    </ligand>
</feature>
<dbReference type="GO" id="GO:0070006">
    <property type="term" value="F:metalloaminopeptidase activity"/>
    <property type="evidence" value="ECO:0007669"/>
    <property type="project" value="UniProtKB-UniRule"/>
</dbReference>
<dbReference type="CDD" id="cd01086">
    <property type="entry name" value="MetAP1"/>
    <property type="match status" value="1"/>
</dbReference>
<feature type="binding site" evidence="6">
    <location>
        <position position="83"/>
    </location>
    <ligand>
        <name>substrate</name>
    </ligand>
</feature>
<proteinExistence type="inferred from homology"/>
<sequence>MITIKSQREIDLMRKAGHIVAMAHRRIEELIAPGITTRELDRAAEEVIRKLGGIPSFKGVPNPYGGIDFPASICASVNHEVIHGIPNDIPLKEGDIVSIDIGAIYEGYHGDAARTYEVGKVSPEAKRLIAVTRESFYKGIEMAREGMRIRDISRAIQQYVEQNGYSVVRDFVGHGIGREMHEEPQIPNFVTLERGPRLRKGMTLAIEPMVNEGRWEVDILSNKWTVVTKDGKLSAHYENTIVVTENEPEILTE</sequence>
<evidence type="ECO:0000256" key="6">
    <source>
        <dbReference type="HAMAP-Rule" id="MF_01974"/>
    </source>
</evidence>
<accession>A0A1B1YNR4</accession>
<dbReference type="GO" id="GO:0046872">
    <property type="term" value="F:metal ion binding"/>
    <property type="evidence" value="ECO:0007669"/>
    <property type="project" value="UniProtKB-UniRule"/>
</dbReference>
<dbReference type="GO" id="GO:0005829">
    <property type="term" value="C:cytosol"/>
    <property type="evidence" value="ECO:0007669"/>
    <property type="project" value="TreeGrafter"/>
</dbReference>
<evidence type="ECO:0000256" key="4">
    <source>
        <dbReference type="ARBA" id="ARBA00022723"/>
    </source>
</evidence>
<organism evidence="9 10">
    <name type="scientific">Thermoclostridium stercorarium subsp. leptospartum DSM 9219</name>
    <dbReference type="NCBI Taxonomy" id="1346611"/>
    <lineage>
        <taxon>Bacteria</taxon>
        <taxon>Bacillati</taxon>
        <taxon>Bacillota</taxon>
        <taxon>Clostridia</taxon>
        <taxon>Eubacteriales</taxon>
        <taxon>Oscillospiraceae</taxon>
        <taxon>Thermoclostridium</taxon>
    </lineage>
</organism>
<feature type="binding site" evidence="6">
    <location>
        <position position="111"/>
    </location>
    <ligand>
        <name>a divalent metal cation</name>
        <dbReference type="ChEBI" id="CHEBI:60240"/>
        <label>1</label>
    </ligand>
</feature>
<keyword evidence="5 6" id="KW-0378">Hydrolase</keyword>
<evidence type="ECO:0000259" key="8">
    <source>
        <dbReference type="Pfam" id="PF00557"/>
    </source>
</evidence>
<dbReference type="PRINTS" id="PR00599">
    <property type="entry name" value="MAPEPTIDASE"/>
</dbReference>
<keyword evidence="3 6" id="KW-0645">Protease</keyword>
<feature type="binding site" evidence="6">
    <location>
        <position position="238"/>
    </location>
    <ligand>
        <name>a divalent metal cation</name>
        <dbReference type="ChEBI" id="CHEBI:60240"/>
        <label>1</label>
    </ligand>
</feature>
<name>A0A1B1YNR4_THEST</name>
<dbReference type="EC" id="3.4.11.18" evidence="6 7"/>
<evidence type="ECO:0000256" key="7">
    <source>
        <dbReference type="RuleBase" id="RU003653"/>
    </source>
</evidence>
<dbReference type="PANTHER" id="PTHR43330">
    <property type="entry name" value="METHIONINE AMINOPEPTIDASE"/>
    <property type="match status" value="1"/>
</dbReference>
<evidence type="ECO:0000256" key="1">
    <source>
        <dbReference type="ARBA" id="ARBA00002521"/>
    </source>
</evidence>
<evidence type="ECO:0000313" key="9">
    <source>
        <dbReference type="EMBL" id="ANX02430.1"/>
    </source>
</evidence>
<dbReference type="HAMAP" id="MF_01974">
    <property type="entry name" value="MetAP_1"/>
    <property type="match status" value="1"/>
</dbReference>
<dbReference type="SUPFAM" id="SSF55920">
    <property type="entry name" value="Creatinase/aminopeptidase"/>
    <property type="match status" value="1"/>
</dbReference>
<reference evidence="9 10" key="1">
    <citation type="submission" date="2016-02" db="EMBL/GenBank/DDBJ databases">
        <title>Comparison of Clostridium stercorarium subspecies using comparative genomics and transcriptomics.</title>
        <authorList>
            <person name="Schellenberg J."/>
            <person name="Thallinger G."/>
            <person name="Levin D.B."/>
            <person name="Zhang X."/>
            <person name="Alvare G."/>
            <person name="Fristensky B."/>
            <person name="Sparling R."/>
        </authorList>
    </citation>
    <scope>NUCLEOTIDE SEQUENCE [LARGE SCALE GENOMIC DNA]</scope>
    <source>
        <strain evidence="9 10">DSM 9219</strain>
    </source>
</reference>
<dbReference type="InterPro" id="IPR000994">
    <property type="entry name" value="Pept_M24"/>
</dbReference>
<dbReference type="InterPro" id="IPR036005">
    <property type="entry name" value="Creatinase/aminopeptidase-like"/>
</dbReference>
<dbReference type="Proteomes" id="UP000092931">
    <property type="component" value="Chromosome"/>
</dbReference>
<dbReference type="InterPro" id="IPR001714">
    <property type="entry name" value="Pept_M24_MAP"/>
</dbReference>
<dbReference type="NCBIfam" id="TIGR00500">
    <property type="entry name" value="met_pdase_I"/>
    <property type="match status" value="1"/>
</dbReference>
<dbReference type="PANTHER" id="PTHR43330:SF27">
    <property type="entry name" value="METHIONINE AMINOPEPTIDASE"/>
    <property type="match status" value="1"/>
</dbReference>
<dbReference type="AlphaFoldDB" id="A0A1B1YNR4"/>
<dbReference type="EMBL" id="CP014673">
    <property type="protein sequence ID" value="ANX02430.1"/>
    <property type="molecule type" value="Genomic_DNA"/>
</dbReference>
<feature type="binding site" evidence="6">
    <location>
        <position position="238"/>
    </location>
    <ligand>
        <name>a divalent metal cation</name>
        <dbReference type="ChEBI" id="CHEBI:60240"/>
        <label>2</label>
        <note>catalytic</note>
    </ligand>
</feature>
<dbReference type="PROSITE" id="PS00680">
    <property type="entry name" value="MAP_1"/>
    <property type="match status" value="1"/>
</dbReference>
<evidence type="ECO:0000256" key="2">
    <source>
        <dbReference type="ARBA" id="ARBA00022438"/>
    </source>
</evidence>
<gene>
    <name evidence="6" type="primary">map</name>
    <name evidence="9" type="ORF">CSTERLE_13055</name>
</gene>
<feature type="binding site" evidence="6">
    <location>
        <position position="174"/>
    </location>
    <ligand>
        <name>a divalent metal cation</name>
        <dbReference type="ChEBI" id="CHEBI:60240"/>
        <label>2</label>
        <note>catalytic</note>
    </ligand>
</feature>
<comment type="catalytic activity">
    <reaction evidence="6 7">
        <text>Release of N-terminal amino acids, preferentially methionine, from peptides and arylamides.</text>
        <dbReference type="EC" id="3.4.11.18"/>
    </reaction>
</comment>
<dbReference type="Pfam" id="PF00557">
    <property type="entry name" value="Peptidase_M24"/>
    <property type="match status" value="1"/>
</dbReference>
<comment type="similarity">
    <text evidence="6">Belongs to the peptidase M24A family. Methionine aminopeptidase type 1 subfamily.</text>
</comment>
<evidence type="ECO:0000256" key="5">
    <source>
        <dbReference type="ARBA" id="ARBA00022801"/>
    </source>
</evidence>
<feature type="binding site" evidence="6">
    <location>
        <position position="111"/>
    </location>
    <ligand>
        <name>a divalent metal cation</name>
        <dbReference type="ChEBI" id="CHEBI:60240"/>
        <label>2</label>
        <note>catalytic</note>
    </ligand>
</feature>
<comment type="cofactor">
    <cofactor evidence="6">
        <name>Co(2+)</name>
        <dbReference type="ChEBI" id="CHEBI:48828"/>
    </cofactor>
    <cofactor evidence="6">
        <name>Zn(2+)</name>
        <dbReference type="ChEBI" id="CHEBI:29105"/>
    </cofactor>
    <cofactor evidence="6">
        <name>Mn(2+)</name>
        <dbReference type="ChEBI" id="CHEBI:29035"/>
    </cofactor>
    <cofactor evidence="6">
        <name>Fe(2+)</name>
        <dbReference type="ChEBI" id="CHEBI:29033"/>
    </cofactor>
    <text evidence="6">Binds 2 divalent metal cations per subunit. Has a high-affinity and a low affinity metal-binding site. The true nature of the physiological cofactor is under debate. The enzyme is active with cobalt, zinc, manganese or divalent iron ions. Most likely, methionine aminopeptidases function as mononuclear Fe(2+)-metalloproteases under physiological conditions, and the catalytically relevant metal-binding site has been assigned to the histidine-containing high-affinity site.</text>
</comment>
<dbReference type="InterPro" id="IPR002467">
    <property type="entry name" value="Pept_M24A_MAP1"/>
</dbReference>
<keyword evidence="4 6" id="KW-0479">Metal-binding</keyword>
<feature type="domain" description="Peptidase M24" evidence="8">
    <location>
        <begin position="12"/>
        <end position="245"/>
    </location>
</feature>
<evidence type="ECO:0000313" key="10">
    <source>
        <dbReference type="Proteomes" id="UP000092931"/>
    </source>
</evidence>
<keyword evidence="2 6" id="KW-0031">Aminopeptidase</keyword>